<gene>
    <name evidence="1" type="ORF">ACFOND_13225</name>
</gene>
<sequence length="147" mass="16645">MADLAQQTDSKYYATLSVAQLGSEHAAASIRWMKNVAMVQLQLSVDEALELLGGLKRRTWFEWVKKAESHQPLAISRDVMERFSLLIGIYKAMKLSVPDAPNALNHFFNEPSSANLFQGQSVKHYLLQHGTMAALYNVRRYFDAQRG</sequence>
<organism evidence="1 2">
    <name type="scientific">Reinekea marina</name>
    <dbReference type="NCBI Taxonomy" id="1310421"/>
    <lineage>
        <taxon>Bacteria</taxon>
        <taxon>Pseudomonadati</taxon>
        <taxon>Pseudomonadota</taxon>
        <taxon>Gammaproteobacteria</taxon>
        <taxon>Oceanospirillales</taxon>
        <taxon>Saccharospirillaceae</taxon>
        <taxon>Reinekea</taxon>
    </lineage>
</organism>
<dbReference type="Proteomes" id="UP001595710">
    <property type="component" value="Unassembled WGS sequence"/>
</dbReference>
<name>A0ABV7WTH9_9GAMM</name>
<reference evidence="2" key="1">
    <citation type="journal article" date="2019" name="Int. J. Syst. Evol. Microbiol.">
        <title>The Global Catalogue of Microorganisms (GCM) 10K type strain sequencing project: providing services to taxonomists for standard genome sequencing and annotation.</title>
        <authorList>
            <consortium name="The Broad Institute Genomics Platform"/>
            <consortium name="The Broad Institute Genome Sequencing Center for Infectious Disease"/>
            <person name="Wu L."/>
            <person name="Ma J."/>
        </authorList>
    </citation>
    <scope>NUCLEOTIDE SEQUENCE [LARGE SCALE GENOMIC DNA]</scope>
    <source>
        <strain evidence="2">CECT 8288</strain>
    </source>
</reference>
<accession>A0ABV7WTH9</accession>
<comment type="caution">
    <text evidence="1">The sequence shown here is derived from an EMBL/GenBank/DDBJ whole genome shotgun (WGS) entry which is preliminary data.</text>
</comment>
<evidence type="ECO:0000313" key="1">
    <source>
        <dbReference type="EMBL" id="MFC3702600.1"/>
    </source>
</evidence>
<dbReference type="RefSeq" id="WP_290281960.1">
    <property type="nucleotide sequence ID" value="NZ_JAUFQI010000001.1"/>
</dbReference>
<proteinExistence type="predicted"/>
<evidence type="ECO:0000313" key="2">
    <source>
        <dbReference type="Proteomes" id="UP001595710"/>
    </source>
</evidence>
<dbReference type="EMBL" id="JBHRYN010000013">
    <property type="protein sequence ID" value="MFC3702600.1"/>
    <property type="molecule type" value="Genomic_DNA"/>
</dbReference>
<evidence type="ECO:0008006" key="3">
    <source>
        <dbReference type="Google" id="ProtNLM"/>
    </source>
</evidence>
<keyword evidence="2" id="KW-1185">Reference proteome</keyword>
<protein>
    <recommendedName>
        <fullName evidence="3">DUF2384 domain-containing protein</fullName>
    </recommendedName>
</protein>